<reference evidence="1" key="1">
    <citation type="submission" date="2020-01" db="EMBL/GenBank/DDBJ databases">
        <title>Development of genomics and gene disruption for Polysphondylium violaceum indicates a role for the polyketide synthase stlB in stalk morphogenesis.</title>
        <authorList>
            <person name="Narita B."/>
            <person name="Kawabe Y."/>
            <person name="Kin K."/>
            <person name="Saito T."/>
            <person name="Gibbs R."/>
            <person name="Kuspa A."/>
            <person name="Muzny D."/>
            <person name="Queller D."/>
            <person name="Richards S."/>
            <person name="Strassman J."/>
            <person name="Sucgang R."/>
            <person name="Worley K."/>
            <person name="Schaap P."/>
        </authorList>
    </citation>
    <scope>NUCLEOTIDE SEQUENCE</scope>
    <source>
        <strain evidence="1">QSvi11</strain>
    </source>
</reference>
<dbReference type="Gene3D" id="1.10.287.2900">
    <property type="match status" value="1"/>
</dbReference>
<sequence length="93" mass="11191">MGKGQDRDDNPFKLSPRYRNKIPVIRQTKADCTNFFSEYGICLSQYDFDPSKCSEQLKNIEDCRKETRITRRQSPFNYHLHMIMRNKYRIPIP</sequence>
<gene>
    <name evidence="1" type="ORF">CYY_001981</name>
</gene>
<keyword evidence="2" id="KW-1185">Reference proteome</keyword>
<evidence type="ECO:0008006" key="3">
    <source>
        <dbReference type="Google" id="ProtNLM"/>
    </source>
</evidence>
<accession>A0A8J4VA29</accession>
<protein>
    <recommendedName>
        <fullName evidence="3">CHCH domain-containing protein</fullName>
    </recommendedName>
</protein>
<organism evidence="1 2">
    <name type="scientific">Polysphondylium violaceum</name>
    <dbReference type="NCBI Taxonomy" id="133409"/>
    <lineage>
        <taxon>Eukaryota</taxon>
        <taxon>Amoebozoa</taxon>
        <taxon>Evosea</taxon>
        <taxon>Eumycetozoa</taxon>
        <taxon>Dictyostelia</taxon>
        <taxon>Dictyosteliales</taxon>
        <taxon>Dictyosteliaceae</taxon>
        <taxon>Polysphondylium</taxon>
    </lineage>
</organism>
<dbReference type="Proteomes" id="UP000695562">
    <property type="component" value="Unassembled WGS sequence"/>
</dbReference>
<evidence type="ECO:0000313" key="1">
    <source>
        <dbReference type="EMBL" id="KAF2076724.1"/>
    </source>
</evidence>
<evidence type="ECO:0000313" key="2">
    <source>
        <dbReference type="Proteomes" id="UP000695562"/>
    </source>
</evidence>
<dbReference type="AlphaFoldDB" id="A0A8J4VA29"/>
<dbReference type="InterPro" id="IPR009069">
    <property type="entry name" value="Cys_alpha_HP_mot_SF"/>
</dbReference>
<dbReference type="EMBL" id="AJWJ01000051">
    <property type="protein sequence ID" value="KAF2076724.1"/>
    <property type="molecule type" value="Genomic_DNA"/>
</dbReference>
<dbReference type="SUPFAM" id="SSF47072">
    <property type="entry name" value="Cysteine alpha-hairpin motif"/>
    <property type="match status" value="1"/>
</dbReference>
<name>A0A8J4VA29_9MYCE</name>
<dbReference type="OrthoDB" id="13601at2759"/>
<comment type="caution">
    <text evidence="1">The sequence shown here is derived from an EMBL/GenBank/DDBJ whole genome shotgun (WGS) entry which is preliminary data.</text>
</comment>
<proteinExistence type="predicted"/>